<reference evidence="2 3" key="1">
    <citation type="journal article" date="2021" name="Sci. Rep.">
        <title>Genome sequencing of the multicellular alga Astrephomene provides insights into convergent evolution of germ-soma differentiation.</title>
        <authorList>
            <person name="Yamashita S."/>
            <person name="Yamamoto K."/>
            <person name="Matsuzaki R."/>
            <person name="Suzuki S."/>
            <person name="Yamaguchi H."/>
            <person name="Hirooka S."/>
            <person name="Minakuchi Y."/>
            <person name="Miyagishima S."/>
            <person name="Kawachi M."/>
            <person name="Toyoda A."/>
            <person name="Nozaki H."/>
        </authorList>
    </citation>
    <scope>NUCLEOTIDE SEQUENCE [LARGE SCALE GENOMIC DNA]</scope>
    <source>
        <strain evidence="2 3">NIES-4017</strain>
    </source>
</reference>
<evidence type="ECO:0000256" key="1">
    <source>
        <dbReference type="SAM" id="MobiDB-lite"/>
    </source>
</evidence>
<accession>A0AAD3DS45</accession>
<gene>
    <name evidence="2" type="ORF">Agub_g8735</name>
</gene>
<sequence length="1153" mass="117015">MGKGKENRSTFECWGPLDIWWRAYVQMRGEFPEEPELQRWYQQESRLAFTSDDLPAYAQVLDRARSLCEAACADRIFLQGRYDGGCQSEAVGGEANVQEADEADLTAMVSLSAATATATAEPFATNAQPKPPASAPLQSLLLFGLPAAADGVDAAATAAAAARPAAVAPSLSSPAAVACPLDVEFNPLSLSSPTSLRPAKRARVRVEVPDPAGDTAAAAVQLPHGDPADAGDCATAAADVAAPAAAAAGAWGSIQPTAAAATAAARGAATPGGGAVATAGASGWVATASASGVFVRSPCSSAGGAAACTPQSCPAAPGEVSEVPPRDWATTMTPTTATDAATPGAGTTAQVVMMGGSMALSYSGSACGCGCLTSSAAGTGAGADAAAGEVPNTILAGAPPGHPAAVPPPPEPLTSLPADSLSNTSRPHTSFSTSMLTTAVQLPPPYAHNYQPHHPSPPCGPPPVTTGLRPRPASRASSAPLHGYSVLSGATAAASPSATVTGALSCAVPLAAAARGPPAGALAAGAPAPFSPFVAATAAAPAVASRRAAPAAKTSRLGLREAANATSAASSSAAVVQQPLQLRRKRRTPTPAGPLSTQQEQEEQQQQHRHMCGIHSPSSPHEEPNLQQAWVAASALASTFASAPAAAPWSPLDNSSTESALGVSTWPAPSHPASAASGFRTHSRRQVPSAAAADASDFSPHQQPQLGQGGGEKAQSMGGNSSSSSGGAAAAEAPHALQSTIVLPTPSNTLSTQQQEPQPQQQLGSSQRRLSLTHAALEQQQQQHPPHRHHPRLALPPGWYAYPYPYPYPLYYPYAPHQRPHLPLSLGRQSANVAADGDDVTAPTQQGPHGLPYVLPYPVRPRLRRTVSPPPPHYHYLLTRTQRPMQQPALASDYASELPPLPPPMAVGNGEGDGVDGCCSNNEAHKLQESVLGGTVAQVMQLPLNNNQLTASVRQQLQQQHLQQPQQPTEQHGLTWQPSLHHLQVATPLGLDSPMPPSAPSLLQPRQAQGCRTSYGCEDSVVHLYGNGSSAAAGPMHAATQQAAGGVQHQPLTTLAASTFSLGAEAGRPVLAAGIGEAAAWPAGLDLGAGVAAGSSWRASLEEAMPLRASRSVFYGGGEGGSGGGDANGSGSGIIESLWALCAEMDGSSSAAK</sequence>
<evidence type="ECO:0000313" key="2">
    <source>
        <dbReference type="EMBL" id="GFR47050.1"/>
    </source>
</evidence>
<dbReference type="EMBL" id="BMAR01000016">
    <property type="protein sequence ID" value="GFR47050.1"/>
    <property type="molecule type" value="Genomic_DNA"/>
</dbReference>
<evidence type="ECO:0000313" key="3">
    <source>
        <dbReference type="Proteomes" id="UP001054857"/>
    </source>
</evidence>
<feature type="compositionally biased region" description="Low complexity" evidence="1">
    <location>
        <begin position="563"/>
        <end position="574"/>
    </location>
</feature>
<name>A0AAD3DS45_9CHLO</name>
<feature type="region of interest" description="Disordered" evidence="1">
    <location>
        <begin position="563"/>
        <end position="625"/>
    </location>
</feature>
<feature type="compositionally biased region" description="Low complexity" evidence="1">
    <location>
        <begin position="749"/>
        <end position="769"/>
    </location>
</feature>
<protein>
    <submittedName>
        <fullName evidence="2">Uncharacterized protein</fullName>
    </submittedName>
</protein>
<dbReference type="Proteomes" id="UP001054857">
    <property type="component" value="Unassembled WGS sequence"/>
</dbReference>
<feature type="region of interest" description="Disordered" evidence="1">
    <location>
        <begin position="394"/>
        <end position="479"/>
    </location>
</feature>
<feature type="compositionally biased region" description="Low complexity" evidence="1">
    <location>
        <begin position="689"/>
        <end position="706"/>
    </location>
</feature>
<feature type="compositionally biased region" description="Low complexity" evidence="1">
    <location>
        <begin position="714"/>
        <end position="733"/>
    </location>
</feature>
<feature type="compositionally biased region" description="Low complexity" evidence="1">
    <location>
        <begin position="667"/>
        <end position="677"/>
    </location>
</feature>
<dbReference type="AlphaFoldDB" id="A0AAD3DS45"/>
<feature type="compositionally biased region" description="Pro residues" evidence="1">
    <location>
        <begin position="454"/>
        <end position="464"/>
    </location>
</feature>
<feature type="region of interest" description="Disordered" evidence="1">
    <location>
        <begin position="747"/>
        <end position="769"/>
    </location>
</feature>
<comment type="caution">
    <text evidence="2">The sequence shown here is derived from an EMBL/GenBank/DDBJ whole genome shotgun (WGS) entry which is preliminary data.</text>
</comment>
<feature type="compositionally biased region" description="Low complexity" evidence="1">
    <location>
        <begin position="469"/>
        <end position="479"/>
    </location>
</feature>
<feature type="region of interest" description="Disordered" evidence="1">
    <location>
        <begin position="987"/>
        <end position="1007"/>
    </location>
</feature>
<proteinExistence type="predicted"/>
<feature type="region of interest" description="Disordered" evidence="1">
    <location>
        <begin position="645"/>
        <end position="734"/>
    </location>
</feature>
<organism evidence="2 3">
    <name type="scientific">Astrephomene gubernaculifera</name>
    <dbReference type="NCBI Taxonomy" id="47775"/>
    <lineage>
        <taxon>Eukaryota</taxon>
        <taxon>Viridiplantae</taxon>
        <taxon>Chlorophyta</taxon>
        <taxon>core chlorophytes</taxon>
        <taxon>Chlorophyceae</taxon>
        <taxon>CS clade</taxon>
        <taxon>Chlamydomonadales</taxon>
        <taxon>Astrephomenaceae</taxon>
        <taxon>Astrephomene</taxon>
    </lineage>
</organism>
<feature type="compositionally biased region" description="Polar residues" evidence="1">
    <location>
        <begin position="420"/>
        <end position="440"/>
    </location>
</feature>
<feature type="compositionally biased region" description="Pro residues" evidence="1">
    <location>
        <begin position="400"/>
        <end position="412"/>
    </location>
</feature>
<keyword evidence="3" id="KW-1185">Reference proteome</keyword>